<dbReference type="EMBL" id="QRWH01000014">
    <property type="protein sequence ID" value="RGT07426.1"/>
    <property type="molecule type" value="Genomic_DNA"/>
</dbReference>
<feature type="domain" description="Helix-turn-helix" evidence="1">
    <location>
        <begin position="9"/>
        <end position="57"/>
    </location>
</feature>
<dbReference type="AlphaFoldDB" id="A0A412MCZ8"/>
<name>A0A412MCZ8_9FIRM</name>
<proteinExistence type="predicted"/>
<sequence>MFDNYDDILNVADVAKALKIGNTQAYKLVRSGKLPAFKEGRAWKISKQSLTQYVQQNTDL</sequence>
<gene>
    <name evidence="2" type="ORF">DWX53_12525</name>
</gene>
<dbReference type="GO" id="GO:0003677">
    <property type="term" value="F:DNA binding"/>
    <property type="evidence" value="ECO:0007669"/>
    <property type="project" value="UniProtKB-KW"/>
</dbReference>
<dbReference type="RefSeq" id="WP_118145773.1">
    <property type="nucleotide sequence ID" value="NZ_JAAIMA010000017.1"/>
</dbReference>
<comment type="caution">
    <text evidence="2">The sequence shown here is derived from an EMBL/GenBank/DDBJ whole genome shotgun (WGS) entry which is preliminary data.</text>
</comment>
<dbReference type="InterPro" id="IPR010093">
    <property type="entry name" value="SinI_DNA-bd"/>
</dbReference>
<evidence type="ECO:0000313" key="3">
    <source>
        <dbReference type="Proteomes" id="UP000283630"/>
    </source>
</evidence>
<protein>
    <submittedName>
        <fullName evidence="2">DNA-binding protein</fullName>
    </submittedName>
</protein>
<organism evidence="2 3">
    <name type="scientific">Dorea formicigenerans</name>
    <dbReference type="NCBI Taxonomy" id="39486"/>
    <lineage>
        <taxon>Bacteria</taxon>
        <taxon>Bacillati</taxon>
        <taxon>Bacillota</taxon>
        <taxon>Clostridia</taxon>
        <taxon>Lachnospirales</taxon>
        <taxon>Lachnospiraceae</taxon>
        <taxon>Dorea</taxon>
    </lineage>
</organism>
<dbReference type="Pfam" id="PF12728">
    <property type="entry name" value="HTH_17"/>
    <property type="match status" value="1"/>
</dbReference>
<evidence type="ECO:0000313" key="2">
    <source>
        <dbReference type="EMBL" id="RGT07426.1"/>
    </source>
</evidence>
<keyword evidence="2" id="KW-0238">DNA-binding</keyword>
<dbReference type="NCBIfam" id="TIGR01764">
    <property type="entry name" value="excise"/>
    <property type="match status" value="1"/>
</dbReference>
<dbReference type="Proteomes" id="UP000283630">
    <property type="component" value="Unassembled WGS sequence"/>
</dbReference>
<accession>A0A412MCZ8</accession>
<evidence type="ECO:0000259" key="1">
    <source>
        <dbReference type="Pfam" id="PF12728"/>
    </source>
</evidence>
<dbReference type="InterPro" id="IPR041657">
    <property type="entry name" value="HTH_17"/>
</dbReference>
<reference evidence="2 3" key="1">
    <citation type="submission" date="2018-08" db="EMBL/GenBank/DDBJ databases">
        <title>A genome reference for cultivated species of the human gut microbiota.</title>
        <authorList>
            <person name="Zou Y."/>
            <person name="Xue W."/>
            <person name="Luo G."/>
        </authorList>
    </citation>
    <scope>NUCLEOTIDE SEQUENCE [LARGE SCALE GENOMIC DNA]</scope>
    <source>
        <strain evidence="2 3">AF19-4AC</strain>
    </source>
</reference>